<dbReference type="InterPro" id="IPR027353">
    <property type="entry name" value="NET_dom"/>
</dbReference>
<feature type="region of interest" description="Disordered" evidence="6">
    <location>
        <begin position="1097"/>
        <end position="1121"/>
    </location>
</feature>
<keyword evidence="2" id="KW-0677">Repeat</keyword>
<dbReference type="Gene3D" id="2.130.10.10">
    <property type="entry name" value="YVTN repeat-like/Quinoprotein amine dehydrogenase"/>
    <property type="match status" value="2"/>
</dbReference>
<feature type="non-terminal residue" evidence="9">
    <location>
        <position position="1"/>
    </location>
</feature>
<evidence type="ECO:0000313" key="9">
    <source>
        <dbReference type="EMBL" id="KAJ2928865.1"/>
    </source>
</evidence>
<dbReference type="InterPro" id="IPR038336">
    <property type="entry name" value="NET_sf"/>
</dbReference>
<protein>
    <recommendedName>
        <fullName evidence="11">Bromodomain-containing protein</fullName>
    </recommendedName>
</protein>
<dbReference type="SMART" id="SM00320">
    <property type="entry name" value="WD40"/>
    <property type="match status" value="4"/>
</dbReference>
<dbReference type="SMART" id="SM00297">
    <property type="entry name" value="BROMO"/>
    <property type="match status" value="2"/>
</dbReference>
<reference evidence="9" key="1">
    <citation type="submission" date="2022-06" db="EMBL/GenBank/DDBJ databases">
        <title>Genome Sequence of Candolleomyces eurysporus.</title>
        <authorList>
            <person name="Buettner E."/>
        </authorList>
    </citation>
    <scope>NUCLEOTIDE SEQUENCE</scope>
    <source>
        <strain evidence="9">VTCC 930004</strain>
    </source>
</reference>
<dbReference type="PRINTS" id="PR00503">
    <property type="entry name" value="BROMODOMAIN"/>
</dbReference>
<dbReference type="CDD" id="cd05500">
    <property type="entry name" value="Bromo_BDF1_2_I"/>
    <property type="match status" value="1"/>
</dbReference>
<dbReference type="InterPro" id="IPR036322">
    <property type="entry name" value="WD40_repeat_dom_sf"/>
</dbReference>
<dbReference type="Gene3D" id="1.20.920.10">
    <property type="entry name" value="Bromodomain-like"/>
    <property type="match status" value="2"/>
</dbReference>
<feature type="compositionally biased region" description="Basic residues" evidence="6">
    <location>
        <begin position="1146"/>
        <end position="1155"/>
    </location>
</feature>
<dbReference type="Proteomes" id="UP001140091">
    <property type="component" value="Unassembled WGS sequence"/>
</dbReference>
<dbReference type="PANTHER" id="PTHR16017">
    <property type="entry name" value="GASTRULATION DEFECTIVE PROTEIN 1-RELATED"/>
    <property type="match status" value="1"/>
</dbReference>
<feature type="region of interest" description="Disordered" evidence="6">
    <location>
        <begin position="444"/>
        <end position="493"/>
    </location>
</feature>
<feature type="domain" description="NET" evidence="8">
    <location>
        <begin position="1182"/>
        <end position="1263"/>
    </location>
</feature>
<dbReference type="Pfam" id="PF00400">
    <property type="entry name" value="WD40"/>
    <property type="match status" value="2"/>
</dbReference>
<feature type="compositionally biased region" description="Pro residues" evidence="6">
    <location>
        <begin position="1160"/>
        <end position="1171"/>
    </location>
</feature>
<evidence type="ECO:0000256" key="1">
    <source>
        <dbReference type="ARBA" id="ARBA00022574"/>
    </source>
</evidence>
<keyword evidence="1 5" id="KW-0853">WD repeat</keyword>
<dbReference type="EMBL" id="JANBPK010000919">
    <property type="protein sequence ID" value="KAJ2928865.1"/>
    <property type="molecule type" value="Genomic_DNA"/>
</dbReference>
<evidence type="ECO:0000313" key="10">
    <source>
        <dbReference type="Proteomes" id="UP001140091"/>
    </source>
</evidence>
<dbReference type="PROSITE" id="PS50014">
    <property type="entry name" value="BROMODOMAIN_2"/>
    <property type="match status" value="2"/>
</dbReference>
<name>A0A9W8MEC2_9AGAR</name>
<feature type="compositionally biased region" description="Low complexity" evidence="6">
    <location>
        <begin position="43"/>
        <end position="70"/>
    </location>
</feature>
<comment type="caution">
    <text evidence="9">The sequence shown here is derived from an EMBL/GenBank/DDBJ whole genome shotgun (WGS) entry which is preliminary data.</text>
</comment>
<evidence type="ECO:0000256" key="3">
    <source>
        <dbReference type="ARBA" id="ARBA00023117"/>
    </source>
</evidence>
<feature type="repeat" description="WD" evidence="5">
    <location>
        <begin position="231"/>
        <end position="266"/>
    </location>
</feature>
<dbReference type="PROSITE" id="PS51525">
    <property type="entry name" value="NET"/>
    <property type="match status" value="1"/>
</dbReference>
<dbReference type="GO" id="GO:0005634">
    <property type="term" value="C:nucleus"/>
    <property type="evidence" value="ECO:0007669"/>
    <property type="project" value="TreeGrafter"/>
</dbReference>
<sequence length="1334" mass="145458">MDADDIFAAMGITGFGKSAPKRALDPNRFDKTKRDPKGDISKANSSAPSPGTSTPANIPSRASPESSSEPGPQPPARQNEVGEEPEYDPSDDDDDLYETDFPTTHELVMKDHTKVVSALAMDPSGARVLSGSHDYDCKLWDFGGMSAECKPFKSWEPAGSYPINEVKFSSDGTKFLVIPATFQPRMYDRDGQELAAFIKGDPYLRDMKNTSIWDSDNKRKQKTVIVVKSKDRGGRTKVTACSYSPDAALIGAACTDGAIHLWQTQSNFVRPHRTIEGAHVKGSETGSLVFSLDGHTIMTRGGPGDDTLKLWDIRAFKKPIAVREGLTTLYPRTNAVFSPDERYIVTGCGPTGKGGSPSLVFLKKENLEVVKTLSVDSTPVIVLWHAKLNQIVAGLANGQIVVLYSPETSHNGAKLVMSKGPPRKVTIEDMSDALSAPAILTPHALPMFRDMDPGRGTKRKREKDRMDPRKSRRPDLPVTGPGKGGRVGASATQHVVQNLVRDTTRDVDPREALLKYAEAAENDPKWTADPGHAPPNGVHAHAAINGDQPSELAAKPAIKLNGDAGYSALSPAADSPATPVSTAPAPDVKIDIDYPEQESDVRNEPVEIKPIVPVGHLQDMSVVSQTASHEIPIDDVQHTPPLPSSDDDDVSMAGHLHANGLNGHHPNGDVVMNDEPETAIAADASMASIDEVPSPNGSRERPSEGYDDYEQPPAKRARILSDADKASMTHSATPPPVSANVSNAASPAPPPPSTSAATATTMASTPTQTATSAFPTDSTFSIAQFKFCQSCIRSLKKLKDAVPFLKPVDTVALNIPHYNSIVKHPMDFSTIERKLNSSNPAKPDPNPQNPRYYNADGFVADVRLVFTNCLTFNGPDHIIVAMGKRVEEIFDKQMKTMPPALEPKPAPPPKKATPPPPPPPPPVVAPPPKKTAPVRRPSTSVPVIRRNDIPEPVGRPKREIHPPPPKDLPYADAPKKNRKSKRGDAPVNEQLKYCGKLLQEFNKKVHYNIAHPFYEPVDWVKMELPTYPKVVKRPMDLSTMRRKLENQDYVTAQQFYNDFKLMIKNCMLFNPIGTPVCTAGQELDRLFEEKWRSLPPLRPVQLSEDEDDGDDGEDSEAERQRAIAQMESQIETMRGNLELLKNASAKSKKDKKKKKERELPPAPSTSKPPPKQTKAAPTKKKSKKPIPDDDVLSFEQKKDLSETISQLEGAKLEKVINIIHEGVPEIRDSTEEIEIEIDTLPASVLTKLYNFVIRPTKQPAVKRNRPGKGSGTGGLKRKSMDEDVEAEKIRQLEQRMALFDQGATGAVPPPPPRHGEDSDSDSSSGSGSSDSDSD</sequence>
<dbReference type="GO" id="GO:0006325">
    <property type="term" value="P:chromatin organization"/>
    <property type="evidence" value="ECO:0007669"/>
    <property type="project" value="UniProtKB-ARBA"/>
</dbReference>
<organism evidence="9 10">
    <name type="scientific">Candolleomyces eurysporus</name>
    <dbReference type="NCBI Taxonomy" id="2828524"/>
    <lineage>
        <taxon>Eukaryota</taxon>
        <taxon>Fungi</taxon>
        <taxon>Dikarya</taxon>
        <taxon>Basidiomycota</taxon>
        <taxon>Agaricomycotina</taxon>
        <taxon>Agaricomycetes</taxon>
        <taxon>Agaricomycetidae</taxon>
        <taxon>Agaricales</taxon>
        <taxon>Agaricineae</taxon>
        <taxon>Psathyrellaceae</taxon>
        <taxon>Candolleomyces</taxon>
    </lineage>
</organism>
<dbReference type="SUPFAM" id="SSF47370">
    <property type="entry name" value="Bromodomain"/>
    <property type="match status" value="2"/>
</dbReference>
<dbReference type="SUPFAM" id="SSF50978">
    <property type="entry name" value="WD40 repeat-like"/>
    <property type="match status" value="1"/>
</dbReference>
<dbReference type="Pfam" id="PF00439">
    <property type="entry name" value="Bromodomain"/>
    <property type="match status" value="2"/>
</dbReference>
<feature type="region of interest" description="Disordered" evidence="6">
    <location>
        <begin position="685"/>
        <end position="713"/>
    </location>
</feature>
<feature type="compositionally biased region" description="Acidic residues" evidence="6">
    <location>
        <begin position="81"/>
        <end position="98"/>
    </location>
</feature>
<keyword evidence="10" id="KW-1185">Reference proteome</keyword>
<accession>A0A9W8MEC2</accession>
<dbReference type="InterPro" id="IPR001680">
    <property type="entry name" value="WD40_rpt"/>
</dbReference>
<feature type="domain" description="Bromo" evidence="7">
    <location>
        <begin position="796"/>
        <end position="880"/>
    </location>
</feature>
<keyword evidence="3 4" id="KW-0103">Bromodomain</keyword>
<feature type="compositionally biased region" description="Pro residues" evidence="6">
    <location>
        <begin position="900"/>
        <end position="930"/>
    </location>
</feature>
<feature type="compositionally biased region" description="Basic and acidic residues" evidence="6">
    <location>
        <begin position="463"/>
        <end position="475"/>
    </location>
</feature>
<feature type="domain" description="Bromo" evidence="7">
    <location>
        <begin position="1005"/>
        <end position="1077"/>
    </location>
</feature>
<feature type="compositionally biased region" description="Acidic residues" evidence="6">
    <location>
        <begin position="1103"/>
        <end position="1116"/>
    </location>
</feature>
<dbReference type="PROSITE" id="PS50294">
    <property type="entry name" value="WD_REPEATS_REGION"/>
    <property type="match status" value="1"/>
</dbReference>
<feature type="region of interest" description="Disordered" evidence="6">
    <location>
        <begin position="11"/>
        <end position="99"/>
    </location>
</feature>
<dbReference type="PANTHER" id="PTHR16017:SF0">
    <property type="entry name" value="WD REPEAT-CONTAINING PROTEIN 70"/>
    <property type="match status" value="1"/>
</dbReference>
<dbReference type="Gene3D" id="1.20.1270.220">
    <property type="match status" value="1"/>
</dbReference>
<feature type="compositionally biased region" description="Low complexity" evidence="6">
    <location>
        <begin position="1321"/>
        <end position="1334"/>
    </location>
</feature>
<feature type="region of interest" description="Disordered" evidence="6">
    <location>
        <begin position="725"/>
        <end position="774"/>
    </location>
</feature>
<dbReference type="InterPro" id="IPR015943">
    <property type="entry name" value="WD40/YVTN_repeat-like_dom_sf"/>
</dbReference>
<evidence type="ECO:0000256" key="5">
    <source>
        <dbReference type="PROSITE-ProRule" id="PRU00221"/>
    </source>
</evidence>
<evidence type="ECO:0000256" key="4">
    <source>
        <dbReference type="PROSITE-ProRule" id="PRU00035"/>
    </source>
</evidence>
<dbReference type="InterPro" id="IPR051858">
    <property type="entry name" value="WD_repeat_GAD-1"/>
</dbReference>
<gene>
    <name evidence="9" type="ORF">H1R20_g8226</name>
</gene>
<feature type="compositionally biased region" description="Low complexity" evidence="6">
    <location>
        <begin position="754"/>
        <end position="774"/>
    </location>
</feature>
<dbReference type="InterPro" id="IPR001487">
    <property type="entry name" value="Bromodomain"/>
</dbReference>
<dbReference type="PROSITE" id="PS50082">
    <property type="entry name" value="WD_REPEATS_2"/>
    <property type="match status" value="2"/>
</dbReference>
<dbReference type="InterPro" id="IPR036427">
    <property type="entry name" value="Bromodomain-like_sf"/>
</dbReference>
<feature type="repeat" description="WD" evidence="5">
    <location>
        <begin position="109"/>
        <end position="141"/>
    </location>
</feature>
<feature type="region of interest" description="Disordered" evidence="6">
    <location>
        <begin position="897"/>
        <end position="985"/>
    </location>
</feature>
<feature type="compositionally biased region" description="Basic and acidic residues" evidence="6">
    <location>
        <begin position="22"/>
        <end position="40"/>
    </location>
</feature>
<evidence type="ECO:0000259" key="7">
    <source>
        <dbReference type="PROSITE" id="PS50014"/>
    </source>
</evidence>
<proteinExistence type="predicted"/>
<feature type="compositionally biased region" description="Basic and acidic residues" evidence="6">
    <location>
        <begin position="1278"/>
        <end position="1293"/>
    </location>
</feature>
<evidence type="ECO:0000256" key="2">
    <source>
        <dbReference type="ARBA" id="ARBA00022737"/>
    </source>
</evidence>
<feature type="compositionally biased region" description="Basic and acidic residues" evidence="6">
    <location>
        <begin position="945"/>
        <end position="961"/>
    </location>
</feature>
<feature type="region of interest" description="Disordered" evidence="6">
    <location>
        <begin position="1259"/>
        <end position="1334"/>
    </location>
</feature>
<evidence type="ECO:0000259" key="8">
    <source>
        <dbReference type="PROSITE" id="PS51525"/>
    </source>
</evidence>
<dbReference type="OrthoDB" id="10264376at2759"/>
<feature type="region of interest" description="Disordered" evidence="6">
    <location>
        <begin position="1135"/>
        <end position="1194"/>
    </location>
</feature>
<evidence type="ECO:0008006" key="11">
    <source>
        <dbReference type="Google" id="ProtNLM"/>
    </source>
</evidence>
<dbReference type="GO" id="GO:0035861">
    <property type="term" value="C:site of double-strand break"/>
    <property type="evidence" value="ECO:0007669"/>
    <property type="project" value="TreeGrafter"/>
</dbReference>
<dbReference type="Pfam" id="PF17035">
    <property type="entry name" value="BET"/>
    <property type="match status" value="1"/>
</dbReference>
<evidence type="ECO:0000256" key="6">
    <source>
        <dbReference type="SAM" id="MobiDB-lite"/>
    </source>
</evidence>